<dbReference type="RefSeq" id="WP_397675272.1">
    <property type="nucleotide sequence ID" value="NZ_JBIRGH010000022.1"/>
</dbReference>
<dbReference type="Pfam" id="PF13358">
    <property type="entry name" value="DDE_3"/>
    <property type="match status" value="1"/>
</dbReference>
<reference evidence="2 3" key="1">
    <citation type="submission" date="2024-10" db="EMBL/GenBank/DDBJ databases">
        <title>The Natural Products Discovery Center: Release of the First 8490 Sequenced Strains for Exploring Actinobacteria Biosynthetic Diversity.</title>
        <authorList>
            <person name="Kalkreuter E."/>
            <person name="Kautsar S.A."/>
            <person name="Yang D."/>
            <person name="Bader C.D."/>
            <person name="Teijaro C.N."/>
            <person name="Fluegel L."/>
            <person name="Davis C.M."/>
            <person name="Simpson J.R."/>
            <person name="Lauterbach L."/>
            <person name="Steele A.D."/>
            <person name="Gui C."/>
            <person name="Meng S."/>
            <person name="Li G."/>
            <person name="Viehrig K."/>
            <person name="Ye F."/>
            <person name="Su P."/>
            <person name="Kiefer A.F."/>
            <person name="Nichols A."/>
            <person name="Cepeda A.J."/>
            <person name="Yan W."/>
            <person name="Fan B."/>
            <person name="Jiang Y."/>
            <person name="Adhikari A."/>
            <person name="Zheng C.-J."/>
            <person name="Schuster L."/>
            <person name="Cowan T.M."/>
            <person name="Smanski M.J."/>
            <person name="Chevrette M.G."/>
            <person name="De Carvalho L.P.S."/>
            <person name="Shen B."/>
        </authorList>
    </citation>
    <scope>NUCLEOTIDE SEQUENCE [LARGE SCALE GENOMIC DNA]</scope>
    <source>
        <strain evidence="2 3">NPDC018013</strain>
    </source>
</reference>
<dbReference type="Pfam" id="PF13565">
    <property type="entry name" value="HTH_32"/>
    <property type="match status" value="1"/>
</dbReference>
<dbReference type="InterPro" id="IPR036397">
    <property type="entry name" value="RNaseH_sf"/>
</dbReference>
<dbReference type="Proteomes" id="UP001610990">
    <property type="component" value="Unassembled WGS sequence"/>
</dbReference>
<dbReference type="InterPro" id="IPR052702">
    <property type="entry name" value="MscS-like_channel"/>
</dbReference>
<dbReference type="InterPro" id="IPR012337">
    <property type="entry name" value="RNaseH-like_sf"/>
</dbReference>
<comment type="caution">
    <text evidence="2">The sequence shown here is derived from an EMBL/GenBank/DDBJ whole genome shotgun (WGS) entry which is preliminary data.</text>
</comment>
<dbReference type="NCBIfam" id="NF033545">
    <property type="entry name" value="transpos_IS630"/>
    <property type="match status" value="1"/>
</dbReference>
<evidence type="ECO:0000313" key="2">
    <source>
        <dbReference type="EMBL" id="MFH8588310.1"/>
    </source>
</evidence>
<gene>
    <name evidence="2" type="ORF">ACH4GP_28605</name>
</gene>
<dbReference type="InterPro" id="IPR047655">
    <property type="entry name" value="Transpos_IS630-like"/>
</dbReference>
<dbReference type="PANTHER" id="PTHR30347">
    <property type="entry name" value="POTASSIUM CHANNEL RELATED"/>
    <property type="match status" value="1"/>
</dbReference>
<feature type="domain" description="Tc1-like transposase DDE" evidence="1">
    <location>
        <begin position="181"/>
        <end position="326"/>
    </location>
</feature>
<dbReference type="InterPro" id="IPR009057">
    <property type="entry name" value="Homeodomain-like_sf"/>
</dbReference>
<dbReference type="SUPFAM" id="SSF46689">
    <property type="entry name" value="Homeodomain-like"/>
    <property type="match status" value="1"/>
</dbReference>
<dbReference type="Gene3D" id="3.30.420.10">
    <property type="entry name" value="Ribonuclease H-like superfamily/Ribonuclease H"/>
    <property type="match status" value="1"/>
</dbReference>
<proteinExistence type="predicted"/>
<dbReference type="PANTHER" id="PTHR30347:SF1">
    <property type="entry name" value="MECHANOSENSITIVE CHANNEL MSCK"/>
    <property type="match status" value="1"/>
</dbReference>
<dbReference type="InterPro" id="IPR038717">
    <property type="entry name" value="Tc1-like_DDE_dom"/>
</dbReference>
<evidence type="ECO:0000259" key="1">
    <source>
        <dbReference type="Pfam" id="PF13358"/>
    </source>
</evidence>
<protein>
    <submittedName>
        <fullName evidence="2">IS630 family transposase</fullName>
    </submittedName>
</protein>
<organism evidence="2 3">
    <name type="scientific">Streptomyces celluloflavus</name>
    <dbReference type="NCBI Taxonomy" id="58344"/>
    <lineage>
        <taxon>Bacteria</taxon>
        <taxon>Bacillati</taxon>
        <taxon>Actinomycetota</taxon>
        <taxon>Actinomycetes</taxon>
        <taxon>Kitasatosporales</taxon>
        <taxon>Streptomycetaceae</taxon>
        <taxon>Streptomyces</taxon>
    </lineage>
</organism>
<name>A0ABW7RPV1_9ACTN</name>
<accession>A0ABW7RPV1</accession>
<sequence length="369" mass="42053">MGRPGPKLAELVLSAYEREVLRRWERASSTPQALALRSRIVLACAEVEPDGLPRSASSVARQVGVTCETVSKWRSRFVAHRLDGLGDAPRPGRARTVSDKQVSEVVRATLETRPKDATHWSTRSMAARAGLSQTTISKIWRAFGLKPHRAETFKLSTDPFFVDKVHDVVGLYLDPPERALVLCVDEKSQIQALDRSQPVLPMMPHVPERQTADYVRHGTTTLFAALNTATGEVIGALHRRHRAREFKKFLTQLDREVPDSLDVHLICDNYGTHKTETVRKWLRAHPRFQLHFTPTGSSWLNLVERWFAELTNKKPRRGVHRSVEDLETDITDWIKDWNENPRPFVWHKTADEILDSLARFCRCITNSGH</sequence>
<keyword evidence="3" id="KW-1185">Reference proteome</keyword>
<evidence type="ECO:0000313" key="3">
    <source>
        <dbReference type="Proteomes" id="UP001610990"/>
    </source>
</evidence>
<dbReference type="SUPFAM" id="SSF53098">
    <property type="entry name" value="Ribonuclease H-like"/>
    <property type="match status" value="1"/>
</dbReference>
<dbReference type="EMBL" id="JBIRGH010000022">
    <property type="protein sequence ID" value="MFH8588310.1"/>
    <property type="molecule type" value="Genomic_DNA"/>
</dbReference>